<sequence length="336" mass="39697">MFNNLYKLYSNTNSNRTPLEDFTTECFAGVLQCNPAILADFVNLLKLDAGDYKVNTQVKYTLPNDPNCIVDMVLENETTICFIENKVNSKEGWEQLSRYVKVLDEIDKETHLRYCTKHVDTKKENQHHFKQLRWYNISNLLEKKHSNNVMAMQYVHFLKQQQMAMDTSITTNTVITLKHFLNTYEAMNFHIQNALPEFKKAFPKTATKKQEKIPMLRRHDRIGIMLPNPLQDKSEHTEILYCIQFELCKLQTQIWVHKSHPQCNEIYERGKASGLFEYCQLDDFGLGLRNYKKLFHFIDSKNSDEDIKQWFEDSFGKIKQFIKANPDLNWIESVKQ</sequence>
<dbReference type="Proteomes" id="UP001589832">
    <property type="component" value="Unassembled WGS sequence"/>
</dbReference>
<accession>A0ABV6QC36</accession>
<protein>
    <submittedName>
        <fullName evidence="1">PD-(D/E)XK nuclease family protein</fullName>
    </submittedName>
</protein>
<organism evidence="1 2">
    <name type="scientific">Winogradskyella pulchriflava</name>
    <dbReference type="NCBI Taxonomy" id="1110688"/>
    <lineage>
        <taxon>Bacteria</taxon>
        <taxon>Pseudomonadati</taxon>
        <taxon>Bacteroidota</taxon>
        <taxon>Flavobacteriia</taxon>
        <taxon>Flavobacteriales</taxon>
        <taxon>Flavobacteriaceae</taxon>
        <taxon>Winogradskyella</taxon>
    </lineage>
</organism>
<comment type="caution">
    <text evidence="1">The sequence shown here is derived from an EMBL/GenBank/DDBJ whole genome shotgun (WGS) entry which is preliminary data.</text>
</comment>
<dbReference type="Pfam" id="PF14281">
    <property type="entry name" value="PDDEXK_4"/>
    <property type="match status" value="1"/>
</dbReference>
<dbReference type="InterPro" id="IPR029470">
    <property type="entry name" value="PDDEXK_4"/>
</dbReference>
<gene>
    <name evidence="1" type="ORF">ACFFGA_10385</name>
</gene>
<name>A0ABV6QC36_9FLAO</name>
<dbReference type="EMBL" id="JBHLTQ010000005">
    <property type="protein sequence ID" value="MFC0604961.1"/>
    <property type="molecule type" value="Genomic_DNA"/>
</dbReference>
<proteinExistence type="predicted"/>
<evidence type="ECO:0000313" key="2">
    <source>
        <dbReference type="Proteomes" id="UP001589832"/>
    </source>
</evidence>
<dbReference type="RefSeq" id="WP_386063491.1">
    <property type="nucleotide sequence ID" value="NZ_JBHLTQ010000005.1"/>
</dbReference>
<evidence type="ECO:0000313" key="1">
    <source>
        <dbReference type="EMBL" id="MFC0604961.1"/>
    </source>
</evidence>
<reference evidence="1 2" key="1">
    <citation type="submission" date="2024-09" db="EMBL/GenBank/DDBJ databases">
        <authorList>
            <person name="Sun Q."/>
            <person name="Mori K."/>
        </authorList>
    </citation>
    <scope>NUCLEOTIDE SEQUENCE [LARGE SCALE GENOMIC DNA]</scope>
    <source>
        <strain evidence="1 2">NCAIM B.02481</strain>
    </source>
</reference>
<keyword evidence="2" id="KW-1185">Reference proteome</keyword>